<comment type="caution">
    <text evidence="1">The sequence shown here is derived from an EMBL/GenBank/DDBJ whole genome shotgun (WGS) entry which is preliminary data.</text>
</comment>
<accession>A0A8J3MSE7</accession>
<evidence type="ECO:0000313" key="1">
    <source>
        <dbReference type="EMBL" id="GHO44786.1"/>
    </source>
</evidence>
<dbReference type="Gene3D" id="2.30.110.10">
    <property type="entry name" value="Electron Transport, Fmn-binding Protein, Chain A"/>
    <property type="match status" value="1"/>
</dbReference>
<organism evidence="1 2">
    <name type="scientific">Ktedonospora formicarum</name>
    <dbReference type="NCBI Taxonomy" id="2778364"/>
    <lineage>
        <taxon>Bacteria</taxon>
        <taxon>Bacillati</taxon>
        <taxon>Chloroflexota</taxon>
        <taxon>Ktedonobacteria</taxon>
        <taxon>Ktedonobacterales</taxon>
        <taxon>Ktedonobacteraceae</taxon>
        <taxon>Ktedonospora</taxon>
    </lineage>
</organism>
<keyword evidence="2" id="KW-1185">Reference proteome</keyword>
<dbReference type="InterPro" id="IPR007396">
    <property type="entry name" value="TR_PAI2-type"/>
</dbReference>
<dbReference type="EMBL" id="BNJF01000001">
    <property type="protein sequence ID" value="GHO44786.1"/>
    <property type="molecule type" value="Genomic_DNA"/>
</dbReference>
<evidence type="ECO:0000313" key="2">
    <source>
        <dbReference type="Proteomes" id="UP000612362"/>
    </source>
</evidence>
<name>A0A8J3MSE7_9CHLR</name>
<dbReference type="PIRSF" id="PIRSF010372">
    <property type="entry name" value="PaiB"/>
    <property type="match status" value="1"/>
</dbReference>
<sequence>MYVPKHNREDDLATLQSFMQNYPFAILVARQNGDLVASHIPLTYDPQAGEYGTLFGHVALGNQQWKVFDDPQEVLAIFQGPHTYISASWYEMPEKSVPTWNYAVVHAYGSTRRLTPDELFQHLAALTGMLEREDGEGWQFRANDEMIQRMAKGVVGFALPITRLEGKYKLSQNRSQNDQRLVIQALNESSGTHEQEVASMMQKHFREHEG</sequence>
<dbReference type="Proteomes" id="UP000612362">
    <property type="component" value="Unassembled WGS sequence"/>
</dbReference>
<dbReference type="InterPro" id="IPR012349">
    <property type="entry name" value="Split_barrel_FMN-bd"/>
</dbReference>
<proteinExistence type="predicted"/>
<dbReference type="PANTHER" id="PTHR35802:SF1">
    <property type="entry name" value="PROTEASE SYNTHASE AND SPORULATION PROTEIN PAI 2"/>
    <property type="match status" value="1"/>
</dbReference>
<dbReference type="RefSeq" id="WP_220194157.1">
    <property type="nucleotide sequence ID" value="NZ_BNJF01000001.1"/>
</dbReference>
<dbReference type="Pfam" id="PF04299">
    <property type="entry name" value="FMN_bind_2"/>
    <property type="match status" value="1"/>
</dbReference>
<protein>
    <submittedName>
        <fullName evidence="1">Transcriptional regulator</fullName>
    </submittedName>
</protein>
<dbReference type="AlphaFoldDB" id="A0A8J3MSE7"/>
<dbReference type="PANTHER" id="PTHR35802">
    <property type="entry name" value="PROTEASE SYNTHASE AND SPORULATION PROTEIN PAI 2"/>
    <property type="match status" value="1"/>
</dbReference>
<gene>
    <name evidence="1" type="ORF">KSX_29490</name>
</gene>
<reference evidence="1" key="1">
    <citation type="submission" date="2020-10" db="EMBL/GenBank/DDBJ databases">
        <title>Taxonomic study of unclassified bacteria belonging to the class Ktedonobacteria.</title>
        <authorList>
            <person name="Yabe S."/>
            <person name="Wang C.M."/>
            <person name="Zheng Y."/>
            <person name="Sakai Y."/>
            <person name="Cavaletti L."/>
            <person name="Monciardini P."/>
            <person name="Donadio S."/>
        </authorList>
    </citation>
    <scope>NUCLEOTIDE SEQUENCE</scope>
    <source>
        <strain evidence="1">SOSP1-1</strain>
    </source>
</reference>
<dbReference type="SUPFAM" id="SSF50475">
    <property type="entry name" value="FMN-binding split barrel"/>
    <property type="match status" value="1"/>
</dbReference>